<sequence>MNRLATFRDGRLNALVEGVLGTTRTLSREMLGDFPRQRSDDSDSDCLLDTSWYEDDSPLDDDELLDFFAAADRSLKESLSFEDILSVVDLLAFDEVDEGELRLQFDLAASSGNELKNSHHKGELDLAQFRCFVSKVVSGLNERGRWPHPPSHLHPSLVIFRRRVTWRLDEEPTMVDAWMRRVMLPVLVLWNLAYVWVWLRPCRVRHPEVARRLAVLRRAGRREPERLELTSPAPTEEEDEEESTAWGTLPGGPPNCSLGTPESPPRRPQGASPDGPRGFPGSSSGAAPCALRFVGGWAGTLDGVFGVPIHVPSRVGKSE</sequence>
<dbReference type="EMBL" id="CAUYUJ010002785">
    <property type="protein sequence ID" value="CAK0802379.1"/>
    <property type="molecule type" value="Genomic_DNA"/>
</dbReference>
<name>A0ABN9Q9X0_9DINO</name>
<accession>A0ABN9Q9X0</accession>
<proteinExistence type="predicted"/>
<keyword evidence="3" id="KW-1185">Reference proteome</keyword>
<gene>
    <name evidence="2" type="ORF">PCOR1329_LOCUS9920</name>
</gene>
<organism evidence="2 3">
    <name type="scientific">Prorocentrum cordatum</name>
    <dbReference type="NCBI Taxonomy" id="2364126"/>
    <lineage>
        <taxon>Eukaryota</taxon>
        <taxon>Sar</taxon>
        <taxon>Alveolata</taxon>
        <taxon>Dinophyceae</taxon>
        <taxon>Prorocentrales</taxon>
        <taxon>Prorocentraceae</taxon>
        <taxon>Prorocentrum</taxon>
    </lineage>
</organism>
<feature type="region of interest" description="Disordered" evidence="1">
    <location>
        <begin position="226"/>
        <end position="285"/>
    </location>
</feature>
<reference evidence="2" key="1">
    <citation type="submission" date="2023-10" db="EMBL/GenBank/DDBJ databases">
        <authorList>
            <person name="Chen Y."/>
            <person name="Shah S."/>
            <person name="Dougan E. K."/>
            <person name="Thang M."/>
            <person name="Chan C."/>
        </authorList>
    </citation>
    <scope>NUCLEOTIDE SEQUENCE [LARGE SCALE GENOMIC DNA]</scope>
</reference>
<comment type="caution">
    <text evidence="2">The sequence shown here is derived from an EMBL/GenBank/DDBJ whole genome shotgun (WGS) entry which is preliminary data.</text>
</comment>
<evidence type="ECO:0000313" key="2">
    <source>
        <dbReference type="EMBL" id="CAK0802379.1"/>
    </source>
</evidence>
<evidence type="ECO:0000313" key="3">
    <source>
        <dbReference type="Proteomes" id="UP001189429"/>
    </source>
</evidence>
<evidence type="ECO:0000256" key="1">
    <source>
        <dbReference type="SAM" id="MobiDB-lite"/>
    </source>
</evidence>
<evidence type="ECO:0008006" key="4">
    <source>
        <dbReference type="Google" id="ProtNLM"/>
    </source>
</evidence>
<dbReference type="Proteomes" id="UP001189429">
    <property type="component" value="Unassembled WGS sequence"/>
</dbReference>
<protein>
    <recommendedName>
        <fullName evidence="4">Calmodulin</fullName>
    </recommendedName>
</protein>